<evidence type="ECO:0000259" key="4">
    <source>
        <dbReference type="PROSITE" id="PS50937"/>
    </source>
</evidence>
<dbReference type="GO" id="GO:0003700">
    <property type="term" value="F:DNA-binding transcription factor activity"/>
    <property type="evidence" value="ECO:0007669"/>
    <property type="project" value="InterPro"/>
</dbReference>
<evidence type="ECO:0000256" key="3">
    <source>
        <dbReference type="ARBA" id="ARBA00023163"/>
    </source>
</evidence>
<evidence type="ECO:0000313" key="7">
    <source>
        <dbReference type="Proteomes" id="UP000265816"/>
    </source>
</evidence>
<dbReference type="InterPro" id="IPR003759">
    <property type="entry name" value="Cbl-bd_cap"/>
</dbReference>
<dbReference type="Pfam" id="PF02310">
    <property type="entry name" value="B12-binding"/>
    <property type="match status" value="1"/>
</dbReference>
<keyword evidence="1" id="KW-0805">Transcription regulation</keyword>
<accession>A0A398BHY7</accession>
<protein>
    <submittedName>
        <fullName evidence="6">MerR family transcriptional regulator</fullName>
    </submittedName>
</protein>
<dbReference type="SUPFAM" id="SSF46955">
    <property type="entry name" value="Putative DNA-binding domain"/>
    <property type="match status" value="1"/>
</dbReference>
<keyword evidence="2" id="KW-0238">DNA-binding</keyword>
<dbReference type="OrthoDB" id="9800334at2"/>
<evidence type="ECO:0000313" key="6">
    <source>
        <dbReference type="EMBL" id="RID87320.1"/>
    </source>
</evidence>
<feature type="domain" description="HTH merR-type" evidence="4">
    <location>
        <begin position="7"/>
        <end position="76"/>
    </location>
</feature>
<dbReference type="InterPro" id="IPR006158">
    <property type="entry name" value="Cobalamin-bd"/>
</dbReference>
<dbReference type="GO" id="GO:0003677">
    <property type="term" value="F:DNA binding"/>
    <property type="evidence" value="ECO:0007669"/>
    <property type="project" value="UniProtKB-KW"/>
</dbReference>
<dbReference type="InterPro" id="IPR036594">
    <property type="entry name" value="Meth_synthase_dom"/>
</dbReference>
<dbReference type="GO" id="GO:0031419">
    <property type="term" value="F:cobalamin binding"/>
    <property type="evidence" value="ECO:0007669"/>
    <property type="project" value="InterPro"/>
</dbReference>
<keyword evidence="3" id="KW-0804">Transcription</keyword>
<reference evidence="6 7" key="1">
    <citation type="submission" date="2018-08" db="EMBL/GenBank/DDBJ databases">
        <title>Bacillus jemisoniae sp. nov., Bacillus chryseoplanitiae sp. nov., Bacillus resnikiae sp. nov., and Bacillus frankliniae sp. nov., isolated from Viking spacecraft and associated surfaces.</title>
        <authorList>
            <person name="Seuylemezian A."/>
            <person name="Vaishampayan P."/>
        </authorList>
    </citation>
    <scope>NUCLEOTIDE SEQUENCE [LARGE SCALE GENOMIC DNA]</scope>
    <source>
        <strain evidence="6 7">JJ-247</strain>
    </source>
</reference>
<dbReference type="RefSeq" id="WP_119111831.1">
    <property type="nucleotide sequence ID" value="NZ_CBCSEO010000009.1"/>
</dbReference>
<dbReference type="SMART" id="SM00422">
    <property type="entry name" value="HTH_MERR"/>
    <property type="match status" value="1"/>
</dbReference>
<dbReference type="InterPro" id="IPR036724">
    <property type="entry name" value="Cobalamin-bd_sf"/>
</dbReference>
<dbReference type="AlphaFoldDB" id="A0A398BHY7"/>
<dbReference type="InterPro" id="IPR009061">
    <property type="entry name" value="DNA-bd_dom_put_sf"/>
</dbReference>
<dbReference type="Gene3D" id="3.40.50.280">
    <property type="entry name" value="Cobalamin-binding domain"/>
    <property type="match status" value="1"/>
</dbReference>
<comment type="caution">
    <text evidence="6">The sequence shown here is derived from an EMBL/GenBank/DDBJ whole genome shotgun (WGS) entry which is preliminary data.</text>
</comment>
<dbReference type="SUPFAM" id="SSF52242">
    <property type="entry name" value="Cobalamin (vitamin B12)-binding domain"/>
    <property type="match status" value="1"/>
</dbReference>
<keyword evidence="7" id="KW-1185">Reference proteome</keyword>
<dbReference type="GO" id="GO:0046872">
    <property type="term" value="F:metal ion binding"/>
    <property type="evidence" value="ECO:0007669"/>
    <property type="project" value="InterPro"/>
</dbReference>
<dbReference type="Proteomes" id="UP000265816">
    <property type="component" value="Unassembled WGS sequence"/>
</dbReference>
<dbReference type="Gene3D" id="1.10.1660.10">
    <property type="match status" value="1"/>
</dbReference>
<dbReference type="EMBL" id="QWVT01000010">
    <property type="protein sequence ID" value="RID87320.1"/>
    <property type="molecule type" value="Genomic_DNA"/>
</dbReference>
<dbReference type="Pfam" id="PF02607">
    <property type="entry name" value="B12-binding_2"/>
    <property type="match status" value="1"/>
</dbReference>
<dbReference type="PANTHER" id="PTHR30204:SF67">
    <property type="entry name" value="HTH-TYPE TRANSCRIPTIONAL REGULATOR MLRA-RELATED"/>
    <property type="match status" value="1"/>
</dbReference>
<dbReference type="CDD" id="cd01104">
    <property type="entry name" value="HTH_MlrA-CarA"/>
    <property type="match status" value="1"/>
</dbReference>
<evidence type="ECO:0000256" key="1">
    <source>
        <dbReference type="ARBA" id="ARBA00023015"/>
    </source>
</evidence>
<name>A0A398BHY7_9BACI</name>
<dbReference type="InterPro" id="IPR000551">
    <property type="entry name" value="MerR-type_HTH_dom"/>
</dbReference>
<evidence type="ECO:0000256" key="2">
    <source>
        <dbReference type="ARBA" id="ARBA00023125"/>
    </source>
</evidence>
<dbReference type="InterPro" id="IPR047057">
    <property type="entry name" value="MerR_fam"/>
</dbReference>
<evidence type="ECO:0000259" key="5">
    <source>
        <dbReference type="PROSITE" id="PS51332"/>
    </source>
</evidence>
<dbReference type="Pfam" id="PF13411">
    <property type="entry name" value="MerR_1"/>
    <property type="match status" value="1"/>
</dbReference>
<dbReference type="PROSITE" id="PS51332">
    <property type="entry name" value="B12_BINDING"/>
    <property type="match status" value="1"/>
</dbReference>
<dbReference type="PANTHER" id="PTHR30204">
    <property type="entry name" value="REDOX-CYCLING DRUG-SENSING TRANSCRIPTIONAL ACTIVATOR SOXR"/>
    <property type="match status" value="1"/>
</dbReference>
<dbReference type="PROSITE" id="PS50937">
    <property type="entry name" value="HTH_MERR_2"/>
    <property type="match status" value="1"/>
</dbReference>
<dbReference type="Gene3D" id="1.10.1240.10">
    <property type="entry name" value="Methionine synthase domain"/>
    <property type="match status" value="1"/>
</dbReference>
<sequence>MGQGEGIYNIKAVSKMLGIQPGTLRAWERRYKIIAPPRSEAGHRLYTDEHIKVLRWLISKVNQGFTISQAAALLENPDDETGDENAAVKDKAEELGDRIFRALMSFNEMEANELLNQAFSLFTIDKTVMGILGPLLVRVGAQWEKGEITTAHEHFASSFLRTRIENLSYSFLHHSLLPKAVAVCGPGERHQLGLLIFTLFLRRKGFEVIYLGESLADQDIEVVIDTVKPKFLFLSCTMESNLSAAIDTIAGLTLKYASLSIGLGGAAADSLPAEKKKAISGHIVGSGKSEWEDWLKKQMD</sequence>
<feature type="domain" description="B12-binding" evidence="5">
    <location>
        <begin position="177"/>
        <end position="300"/>
    </location>
</feature>
<organism evidence="6 7">
    <name type="scientific">Mesobacillus zeae</name>
    <dbReference type="NCBI Taxonomy" id="1917180"/>
    <lineage>
        <taxon>Bacteria</taxon>
        <taxon>Bacillati</taxon>
        <taxon>Bacillota</taxon>
        <taxon>Bacilli</taxon>
        <taxon>Bacillales</taxon>
        <taxon>Bacillaceae</taxon>
        <taxon>Mesobacillus</taxon>
    </lineage>
</organism>
<gene>
    <name evidence="6" type="ORF">D1970_05180</name>
</gene>
<proteinExistence type="predicted"/>